<sequence length="290" mass="30925">MATTTVAPAVAVTETVKPKQKTSFWREAAASAIGGSIHAVIEQPIATPIEASITQTQVNGKGFFWNFKELFRQGALYRALPTALVGAVPKAVIHYSILNLYINTLAPDGDMKKADGQTATVIGMATGASETVLVNPINFVKFRMQRPEWGYSGMVDAIQTIYRVEGLQAFWKGAGAVFVRNTICNGGMVGGYKFTEKALSSSADLPDGPRHLLAGACGGIVGSFVSYPFEMLRAAKMHNISFMDEIVAKGPKRLLAGWAPGAVRLVVTSAIMGSIIPHLKAFSNSLVMGD</sequence>
<protein>
    <submittedName>
        <fullName evidence="1">Uncharacterized protein</fullName>
    </submittedName>
</protein>
<dbReference type="PANTHER" id="PTHR45667">
    <property type="entry name" value="S-ADENOSYLMETHIONINE MITOCHONDRIAL CARRIER PROTEIN"/>
    <property type="match status" value="1"/>
</dbReference>
<keyword evidence="2" id="KW-1185">Reference proteome</keyword>
<dbReference type="Pfam" id="PF00153">
    <property type="entry name" value="Mito_carr"/>
    <property type="match status" value="1"/>
</dbReference>
<comment type="caution">
    <text evidence="1">The sequence shown here is derived from an EMBL/GenBank/DDBJ whole genome shotgun (WGS) entry which is preliminary data.</text>
</comment>
<dbReference type="SUPFAM" id="SSF103506">
    <property type="entry name" value="Mitochondrial carrier"/>
    <property type="match status" value="1"/>
</dbReference>
<evidence type="ECO:0000313" key="2">
    <source>
        <dbReference type="Proteomes" id="UP001642484"/>
    </source>
</evidence>
<organism evidence="1 2">
    <name type="scientific">Durusdinium trenchii</name>
    <dbReference type="NCBI Taxonomy" id="1381693"/>
    <lineage>
        <taxon>Eukaryota</taxon>
        <taxon>Sar</taxon>
        <taxon>Alveolata</taxon>
        <taxon>Dinophyceae</taxon>
        <taxon>Suessiales</taxon>
        <taxon>Symbiodiniaceae</taxon>
        <taxon>Durusdinium</taxon>
    </lineage>
</organism>
<dbReference type="Gene3D" id="1.50.40.10">
    <property type="entry name" value="Mitochondrial carrier domain"/>
    <property type="match status" value="1"/>
</dbReference>
<dbReference type="Proteomes" id="UP001642484">
    <property type="component" value="Unassembled WGS sequence"/>
</dbReference>
<dbReference type="EMBL" id="CAXAMN010003747">
    <property type="protein sequence ID" value="CAK9005931.1"/>
    <property type="molecule type" value="Genomic_DNA"/>
</dbReference>
<dbReference type="InterPro" id="IPR018108">
    <property type="entry name" value="MCP_transmembrane"/>
</dbReference>
<accession>A0ABP0IV21</accession>
<proteinExistence type="predicted"/>
<name>A0ABP0IV21_9DINO</name>
<gene>
    <name evidence="1" type="ORF">CCMP2556_LOCUS8258</name>
</gene>
<dbReference type="PROSITE" id="PS50920">
    <property type="entry name" value="SOLCAR"/>
    <property type="match status" value="1"/>
</dbReference>
<dbReference type="InterPro" id="IPR023395">
    <property type="entry name" value="MCP_dom_sf"/>
</dbReference>
<evidence type="ECO:0000313" key="1">
    <source>
        <dbReference type="EMBL" id="CAK9005931.1"/>
    </source>
</evidence>
<reference evidence="1 2" key="1">
    <citation type="submission" date="2024-02" db="EMBL/GenBank/DDBJ databases">
        <authorList>
            <person name="Chen Y."/>
            <person name="Shah S."/>
            <person name="Dougan E. K."/>
            <person name="Thang M."/>
            <person name="Chan C."/>
        </authorList>
    </citation>
    <scope>NUCLEOTIDE SEQUENCE [LARGE SCALE GENOMIC DNA]</scope>
</reference>